<keyword evidence="3" id="KW-1185">Reference proteome</keyword>
<protein>
    <submittedName>
        <fullName evidence="2">Uncharacterized protein</fullName>
    </submittedName>
</protein>
<dbReference type="AlphaFoldDB" id="A0A9P7CX39"/>
<accession>A0A9P7CX39</accession>
<dbReference type="OrthoDB" id="3261690at2759"/>
<feature type="region of interest" description="Disordered" evidence="1">
    <location>
        <begin position="840"/>
        <end position="859"/>
    </location>
</feature>
<dbReference type="EMBL" id="JABBWD010000069">
    <property type="protein sequence ID" value="KAG1769904.1"/>
    <property type="molecule type" value="Genomic_DNA"/>
</dbReference>
<dbReference type="Proteomes" id="UP000714275">
    <property type="component" value="Unassembled WGS sequence"/>
</dbReference>
<sequence>MQPANHPPAPRILGCSIASFNTAFIDIITPRNIPADDYYRACILGLTGKDTTQNIQYSIEPTRNSFQAPREVTVVRDYDSFLSFTDWLPVKADLFLYPINNPVDTLHSSLHFKVPMSIRAGQPDTPVSPHRVPNICLGAIGIRTKVRLFFPRLYDPERKDVELTFDEKKGLYEKGLMPVLRALSPDTVTNWPVNYEGAQTRARKTRGLFQYGTRPFSGARVRRLGFDLAEQLADEFRWAEGMLFMVQMQGVKEAHQHYPDDMDSAEVALQNALSDFHYDELMEEEHCYVDVGLELSEPGYAYQWRTDAHCQLLQAFTNMSLLRAQTLLKSREAAVDYSSGLMQLSGCRVPIPAQNATTVYFQAYTTDKALIQQKDGGRHGLSLTGKAALEEEVPAYLNRLYGLYYDARDNHDCAARVEVRIRLNDAFREPLDFPAWLMSDTLCVFPRLDWWQWRLVRLTAIMRTLQLQNQGPAELRFTSPALTLTAGLAWLANGLHSRPDDGSAARDLMCAILPLTYDYDVDGIQIIPRQHHMDNNDGLPFCAHGAYFFREMVFPPIADVPRMKRTNVISHTSYKFFFGCDFNVLRNKFHPTAYIPRSSIPKSRVKTQKGMSKRHRADNPEPAAAFANLEYEAPPPPQDTGDDLPFDERLDLPPGLDEPFAITITKHWNQFCSDVLQKCGNMKGNPTSPSHCRLSMHERLVVTEDIYRETNLALIFHRVQWKRAHRVEWREAFDKFFPPPGTPPRLQPQNYPNMTYWMEWADMKRDKPAHVIDEIRTKYWGLFKQLYWIPKPYNDRLWKYSEDSAFVTFPSTYKLSAPHVIIHPGKAAPTWQPAVDDAGEFAAEEEEEDEEPEVHDPDYVPAAEWIDNVPPIPMRIYMRQEEEESSDSE</sequence>
<evidence type="ECO:0000256" key="1">
    <source>
        <dbReference type="SAM" id="MobiDB-lite"/>
    </source>
</evidence>
<name>A0A9P7CX39_9AGAM</name>
<proteinExistence type="predicted"/>
<reference evidence="2" key="1">
    <citation type="journal article" date="2020" name="New Phytol.">
        <title>Comparative genomics reveals dynamic genome evolution in host specialist ectomycorrhizal fungi.</title>
        <authorList>
            <person name="Lofgren L.A."/>
            <person name="Nguyen N.H."/>
            <person name="Vilgalys R."/>
            <person name="Ruytinx J."/>
            <person name="Liao H.L."/>
            <person name="Branco S."/>
            <person name="Kuo A."/>
            <person name="LaButti K."/>
            <person name="Lipzen A."/>
            <person name="Andreopoulos W."/>
            <person name="Pangilinan J."/>
            <person name="Riley R."/>
            <person name="Hundley H."/>
            <person name="Na H."/>
            <person name="Barry K."/>
            <person name="Grigoriev I.V."/>
            <person name="Stajich J.E."/>
            <person name="Kennedy P.G."/>
        </authorList>
    </citation>
    <scope>NUCLEOTIDE SEQUENCE</scope>
    <source>
        <strain evidence="2">DOB743</strain>
    </source>
</reference>
<evidence type="ECO:0000313" key="2">
    <source>
        <dbReference type="EMBL" id="KAG1769904.1"/>
    </source>
</evidence>
<feature type="compositionally biased region" description="Acidic residues" evidence="1">
    <location>
        <begin position="840"/>
        <end position="853"/>
    </location>
</feature>
<gene>
    <name evidence="2" type="ORF">EV702DRAFT_1202685</name>
</gene>
<organism evidence="2 3">
    <name type="scientific">Suillus placidus</name>
    <dbReference type="NCBI Taxonomy" id="48579"/>
    <lineage>
        <taxon>Eukaryota</taxon>
        <taxon>Fungi</taxon>
        <taxon>Dikarya</taxon>
        <taxon>Basidiomycota</taxon>
        <taxon>Agaricomycotina</taxon>
        <taxon>Agaricomycetes</taxon>
        <taxon>Agaricomycetidae</taxon>
        <taxon>Boletales</taxon>
        <taxon>Suillineae</taxon>
        <taxon>Suillaceae</taxon>
        <taxon>Suillus</taxon>
    </lineage>
</organism>
<evidence type="ECO:0000313" key="3">
    <source>
        <dbReference type="Proteomes" id="UP000714275"/>
    </source>
</evidence>
<comment type="caution">
    <text evidence="2">The sequence shown here is derived from an EMBL/GenBank/DDBJ whole genome shotgun (WGS) entry which is preliminary data.</text>
</comment>